<reference evidence="8" key="1">
    <citation type="journal article" date="2014" name="Int. J. Syst. Evol. Microbiol.">
        <title>Complete genome sequence of Corynebacterium casei LMG S-19264T (=DSM 44701T), isolated from a smear-ripened cheese.</title>
        <authorList>
            <consortium name="US DOE Joint Genome Institute (JGI-PGF)"/>
            <person name="Walter F."/>
            <person name="Albersmeier A."/>
            <person name="Kalinowski J."/>
            <person name="Ruckert C."/>
        </authorList>
    </citation>
    <scope>NUCLEOTIDE SEQUENCE</scope>
    <source>
        <strain evidence="8">CGMCC 1.15519</strain>
    </source>
</reference>
<dbReference type="GO" id="GO:0070069">
    <property type="term" value="C:cytochrome complex"/>
    <property type="evidence" value="ECO:0007669"/>
    <property type="project" value="TreeGrafter"/>
</dbReference>
<dbReference type="GO" id="GO:0009055">
    <property type="term" value="F:electron transfer activity"/>
    <property type="evidence" value="ECO:0007669"/>
    <property type="project" value="TreeGrafter"/>
</dbReference>
<accession>A0A917E700</accession>
<protein>
    <recommendedName>
        <fullName evidence="10">Cytochrome d ubiquinol oxidase subunit II</fullName>
    </recommendedName>
</protein>
<keyword evidence="6 7" id="KW-0472">Membrane</keyword>
<evidence type="ECO:0000256" key="6">
    <source>
        <dbReference type="ARBA" id="ARBA00023136"/>
    </source>
</evidence>
<feature type="transmembrane region" description="Helical" evidence="7">
    <location>
        <begin position="56"/>
        <end position="79"/>
    </location>
</feature>
<dbReference type="GO" id="GO:0005886">
    <property type="term" value="C:plasma membrane"/>
    <property type="evidence" value="ECO:0007669"/>
    <property type="project" value="UniProtKB-SubCell"/>
</dbReference>
<keyword evidence="3" id="KW-1003">Cell membrane</keyword>
<dbReference type="EMBL" id="BMJM01000003">
    <property type="protein sequence ID" value="GGE05460.1"/>
    <property type="molecule type" value="Genomic_DNA"/>
</dbReference>
<evidence type="ECO:0000256" key="4">
    <source>
        <dbReference type="ARBA" id="ARBA00022692"/>
    </source>
</evidence>
<dbReference type="PANTHER" id="PTHR43141">
    <property type="entry name" value="CYTOCHROME BD2 SUBUNIT II"/>
    <property type="match status" value="1"/>
</dbReference>
<comment type="subcellular location">
    <subcellularLocation>
        <location evidence="1">Cell membrane</location>
        <topology evidence="1">Multi-pass membrane protein</topology>
    </subcellularLocation>
</comment>
<dbReference type="InterPro" id="IPR003317">
    <property type="entry name" value="Cyt-d_oxidase_su2"/>
</dbReference>
<reference evidence="8" key="2">
    <citation type="submission" date="2020-09" db="EMBL/GenBank/DDBJ databases">
        <authorList>
            <person name="Sun Q."/>
            <person name="Zhou Y."/>
        </authorList>
    </citation>
    <scope>NUCLEOTIDE SEQUENCE</scope>
    <source>
        <strain evidence="8">CGMCC 1.15519</strain>
    </source>
</reference>
<feature type="transmembrane region" description="Helical" evidence="7">
    <location>
        <begin position="12"/>
        <end position="35"/>
    </location>
</feature>
<dbReference type="GO" id="GO:0016682">
    <property type="term" value="F:oxidoreductase activity, acting on diphenols and related substances as donors, oxygen as acceptor"/>
    <property type="evidence" value="ECO:0007669"/>
    <property type="project" value="TreeGrafter"/>
</dbReference>
<comment type="similarity">
    <text evidence="2">Belongs to the cytochrome ubiquinol oxidase subunit 2 family.</text>
</comment>
<evidence type="ECO:0000256" key="1">
    <source>
        <dbReference type="ARBA" id="ARBA00004651"/>
    </source>
</evidence>
<evidence type="ECO:0000256" key="7">
    <source>
        <dbReference type="SAM" id="Phobius"/>
    </source>
</evidence>
<dbReference type="AlphaFoldDB" id="A0A917E700"/>
<dbReference type="Proteomes" id="UP000635071">
    <property type="component" value="Unassembled WGS sequence"/>
</dbReference>
<evidence type="ECO:0000256" key="3">
    <source>
        <dbReference type="ARBA" id="ARBA00022475"/>
    </source>
</evidence>
<dbReference type="GO" id="GO:0019646">
    <property type="term" value="P:aerobic electron transport chain"/>
    <property type="evidence" value="ECO:0007669"/>
    <property type="project" value="TreeGrafter"/>
</dbReference>
<gene>
    <name evidence="8" type="ORF">GCM10011529_09820</name>
</gene>
<evidence type="ECO:0000313" key="8">
    <source>
        <dbReference type="EMBL" id="GGE05460.1"/>
    </source>
</evidence>
<evidence type="ECO:0000256" key="5">
    <source>
        <dbReference type="ARBA" id="ARBA00022989"/>
    </source>
</evidence>
<sequence>MLGGGGLFAAFPLAYAIIMPAVYTPIIIMLLGQVFRGVAFEYRARTTRPWIWDRAFAFGSVVAAFSQGVILGAILQGIVSIR</sequence>
<dbReference type="Pfam" id="PF02322">
    <property type="entry name" value="Cyt_bd_oxida_II"/>
    <property type="match status" value="1"/>
</dbReference>
<keyword evidence="4 7" id="KW-0812">Transmembrane</keyword>
<evidence type="ECO:0000313" key="9">
    <source>
        <dbReference type="Proteomes" id="UP000635071"/>
    </source>
</evidence>
<dbReference type="PANTHER" id="PTHR43141:SF4">
    <property type="entry name" value="CYTOCHROME BD2 SUBUNIT II"/>
    <property type="match status" value="1"/>
</dbReference>
<name>A0A917E700_9SPHN</name>
<keyword evidence="9" id="KW-1185">Reference proteome</keyword>
<evidence type="ECO:0000256" key="2">
    <source>
        <dbReference type="ARBA" id="ARBA00007543"/>
    </source>
</evidence>
<proteinExistence type="inferred from homology"/>
<keyword evidence="5 7" id="KW-1133">Transmembrane helix</keyword>
<evidence type="ECO:0008006" key="10">
    <source>
        <dbReference type="Google" id="ProtNLM"/>
    </source>
</evidence>
<comment type="caution">
    <text evidence="8">The sequence shown here is derived from an EMBL/GenBank/DDBJ whole genome shotgun (WGS) entry which is preliminary data.</text>
</comment>
<organism evidence="8 9">
    <name type="scientific">Sandarakinorhabdus glacialis</name>
    <dbReference type="NCBI Taxonomy" id="1614636"/>
    <lineage>
        <taxon>Bacteria</taxon>
        <taxon>Pseudomonadati</taxon>
        <taxon>Pseudomonadota</taxon>
        <taxon>Alphaproteobacteria</taxon>
        <taxon>Sphingomonadales</taxon>
        <taxon>Sphingosinicellaceae</taxon>
        <taxon>Sandarakinorhabdus</taxon>
    </lineage>
</organism>